<evidence type="ECO:0000313" key="1">
    <source>
        <dbReference type="EMBL" id="EEX19547.1"/>
    </source>
</evidence>
<dbReference type="AlphaFoldDB" id="C9MLL4"/>
<sequence length="84" mass="9364">MNQGNALFKSRGCHKVGTDALVCPPKLDIFDRKNMSLGQYVLMLSVLKPQCETDRRGRLSLLVVLSSYAKSTIYPPLHSERGRG</sequence>
<reference evidence="1 2" key="1">
    <citation type="submission" date="2009-09" db="EMBL/GenBank/DDBJ databases">
        <authorList>
            <person name="Weinstock G."/>
            <person name="Sodergren E."/>
            <person name="Clifton S."/>
            <person name="Fulton L."/>
            <person name="Fulton B."/>
            <person name="Courtney L."/>
            <person name="Fronick C."/>
            <person name="Harrison M."/>
            <person name="Strong C."/>
            <person name="Farmer C."/>
            <person name="Delahaunty K."/>
            <person name="Markovic C."/>
            <person name="Hall O."/>
            <person name="Minx P."/>
            <person name="Tomlinson C."/>
            <person name="Mitreva M."/>
            <person name="Nelson J."/>
            <person name="Hou S."/>
            <person name="Wollam A."/>
            <person name="Pepin K.H."/>
            <person name="Johnson M."/>
            <person name="Bhonagiri V."/>
            <person name="Nash W.E."/>
            <person name="Warren W."/>
            <person name="Chinwalla A."/>
            <person name="Mardis E.R."/>
            <person name="Wilson R.K."/>
        </authorList>
    </citation>
    <scope>NUCLEOTIDE SEQUENCE [LARGE SCALE GENOMIC DNA]</scope>
    <source>
        <strain evidence="1 2">F0319</strain>
    </source>
</reference>
<comment type="caution">
    <text evidence="1">The sequence shown here is derived from an EMBL/GenBank/DDBJ whole genome shotgun (WGS) entry which is preliminary data.</text>
</comment>
<dbReference type="EMBL" id="ACVA01000013">
    <property type="protein sequence ID" value="EEX19547.1"/>
    <property type="molecule type" value="Genomic_DNA"/>
</dbReference>
<accession>C9MLL4</accession>
<name>C9MLL4_9BACT</name>
<gene>
    <name evidence="1" type="ORF">HMPREF0973_00488</name>
</gene>
<proteinExistence type="predicted"/>
<evidence type="ECO:0000313" key="2">
    <source>
        <dbReference type="Proteomes" id="UP000003327"/>
    </source>
</evidence>
<keyword evidence="2" id="KW-1185">Reference proteome</keyword>
<dbReference type="HOGENOM" id="CLU_2524781_0_0_10"/>
<dbReference type="Proteomes" id="UP000003327">
    <property type="component" value="Unassembled WGS sequence"/>
</dbReference>
<organism evidence="1 2">
    <name type="scientific">Prevotella veroralis F0319</name>
    <dbReference type="NCBI Taxonomy" id="649761"/>
    <lineage>
        <taxon>Bacteria</taxon>
        <taxon>Pseudomonadati</taxon>
        <taxon>Bacteroidota</taxon>
        <taxon>Bacteroidia</taxon>
        <taxon>Bacteroidales</taxon>
        <taxon>Prevotellaceae</taxon>
        <taxon>Prevotella</taxon>
    </lineage>
</organism>
<protein>
    <submittedName>
        <fullName evidence="1">Uncharacterized protein</fullName>
    </submittedName>
</protein>